<evidence type="ECO:0000256" key="3">
    <source>
        <dbReference type="SAM" id="MobiDB-lite"/>
    </source>
</evidence>
<dbReference type="InterPro" id="IPR001460">
    <property type="entry name" value="PCN-bd_Tpept"/>
</dbReference>
<dbReference type="GO" id="GO:0008658">
    <property type="term" value="F:penicillin binding"/>
    <property type="evidence" value="ECO:0007669"/>
    <property type="project" value="InterPro"/>
</dbReference>
<keyword evidence="6" id="KW-0328">Glycosyltransferase</keyword>
<dbReference type="InterPro" id="IPR050515">
    <property type="entry name" value="Beta-lactam/transpept"/>
</dbReference>
<evidence type="ECO:0000313" key="6">
    <source>
        <dbReference type="EMBL" id="VAX23298.1"/>
    </source>
</evidence>
<dbReference type="AlphaFoldDB" id="A0A3B1CH52"/>
<evidence type="ECO:0000259" key="5">
    <source>
        <dbReference type="Pfam" id="PF03717"/>
    </source>
</evidence>
<feature type="domain" description="Penicillin-binding protein transpeptidase" evidence="4">
    <location>
        <begin position="270"/>
        <end position="577"/>
    </location>
</feature>
<dbReference type="GO" id="GO:0051301">
    <property type="term" value="P:cell division"/>
    <property type="evidence" value="ECO:0007669"/>
    <property type="project" value="UniProtKB-KW"/>
</dbReference>
<dbReference type="GO" id="GO:0071555">
    <property type="term" value="P:cell wall organization"/>
    <property type="evidence" value="ECO:0007669"/>
    <property type="project" value="TreeGrafter"/>
</dbReference>
<organism evidence="6">
    <name type="scientific">hydrothermal vent metagenome</name>
    <dbReference type="NCBI Taxonomy" id="652676"/>
    <lineage>
        <taxon>unclassified sequences</taxon>
        <taxon>metagenomes</taxon>
        <taxon>ecological metagenomes</taxon>
    </lineage>
</organism>
<dbReference type="InterPro" id="IPR036138">
    <property type="entry name" value="PBP_dimer_sf"/>
</dbReference>
<dbReference type="GO" id="GO:0016757">
    <property type="term" value="F:glycosyltransferase activity"/>
    <property type="evidence" value="ECO:0007669"/>
    <property type="project" value="UniProtKB-KW"/>
</dbReference>
<evidence type="ECO:0000259" key="4">
    <source>
        <dbReference type="Pfam" id="PF00905"/>
    </source>
</evidence>
<keyword evidence="6" id="KW-0808">Transferase</keyword>
<keyword evidence="6" id="KW-0132">Cell division</keyword>
<dbReference type="SUPFAM" id="SSF56601">
    <property type="entry name" value="beta-lactamase/transpeptidase-like"/>
    <property type="match status" value="1"/>
</dbReference>
<keyword evidence="6" id="KW-0131">Cell cycle</keyword>
<dbReference type="GO" id="GO:0005886">
    <property type="term" value="C:plasma membrane"/>
    <property type="evidence" value="ECO:0007669"/>
    <property type="project" value="TreeGrafter"/>
</dbReference>
<dbReference type="InterPro" id="IPR012338">
    <property type="entry name" value="Beta-lactam/transpept-like"/>
</dbReference>
<evidence type="ECO:0000256" key="2">
    <source>
        <dbReference type="ARBA" id="ARBA00023136"/>
    </source>
</evidence>
<dbReference type="Gene3D" id="3.30.450.330">
    <property type="match status" value="1"/>
</dbReference>
<feature type="region of interest" description="Disordered" evidence="3">
    <location>
        <begin position="606"/>
        <end position="632"/>
    </location>
</feature>
<feature type="compositionally biased region" description="Polar residues" evidence="3">
    <location>
        <begin position="620"/>
        <end position="632"/>
    </location>
</feature>
<name>A0A3B1CH52_9ZZZZ</name>
<dbReference type="InterPro" id="IPR005311">
    <property type="entry name" value="PBP_dimer"/>
</dbReference>
<accession>A0A3B1CH52</accession>
<dbReference type="Pfam" id="PF00905">
    <property type="entry name" value="Transpeptidase"/>
    <property type="match status" value="1"/>
</dbReference>
<evidence type="ECO:0000256" key="1">
    <source>
        <dbReference type="ARBA" id="ARBA00004370"/>
    </source>
</evidence>
<dbReference type="Gene3D" id="3.90.1310.10">
    <property type="entry name" value="Penicillin-binding protein 2a (Domain 2)"/>
    <property type="match status" value="1"/>
</dbReference>
<gene>
    <name evidence="6" type="ORF">MNBD_NITROSPINAE01-1139</name>
</gene>
<dbReference type="SUPFAM" id="SSF56519">
    <property type="entry name" value="Penicillin binding protein dimerisation domain"/>
    <property type="match status" value="1"/>
</dbReference>
<feature type="domain" description="Penicillin-binding protein dimerisation" evidence="5">
    <location>
        <begin position="74"/>
        <end position="225"/>
    </location>
</feature>
<dbReference type="EC" id="2.4.1.129" evidence="6"/>
<protein>
    <submittedName>
        <fullName evidence="6">Cell division protein FtsI [Peptidoglycan synthetase]</fullName>
        <ecNumber evidence="6">2.4.1.129</ecNumber>
    </submittedName>
</protein>
<dbReference type="EMBL" id="UOGC01000150">
    <property type="protein sequence ID" value="VAX23298.1"/>
    <property type="molecule type" value="Genomic_DNA"/>
</dbReference>
<dbReference type="PANTHER" id="PTHR30627:SF1">
    <property type="entry name" value="PEPTIDOGLYCAN D,D-TRANSPEPTIDASE FTSI"/>
    <property type="match status" value="1"/>
</dbReference>
<dbReference type="Pfam" id="PF03717">
    <property type="entry name" value="PBP_dimer"/>
    <property type="match status" value="1"/>
</dbReference>
<dbReference type="Gene3D" id="3.40.710.10">
    <property type="entry name" value="DD-peptidase/beta-lactamase superfamily"/>
    <property type="match status" value="1"/>
</dbReference>
<sequence>MRKGKKVKKKTINWPARAKRKNNMRPQALFVGFMLIAGTVAVTARLAQVMFFGDSRIEKFSARQRAGSVNIHLPRGVIYDRNMNEMAVSVDMRSVYVNPRKVKDPAKVSVALARLLKPANRTDRRKLAKRIERSIKNRKRKSFIWIERKVSEQTYRKIRKANLTGVGFVKEAKRFYPKRDIAAKIIGFCGIDNQGLYGLEYYYDKQIGPKTSRFNVVKDALGRPISMPDAVAIFEKSAPYDLALTIDERIQYITEKALERQVKRFNAKGGVAVVMNPVTGDILAIAEQPKYNPNNYAKYTAEWWKSKAVSNAIEPGSTFKLFVAASALEANLASPDETIDCENGRYKIAGRYFKEAQNHKYNLLTVSEIIEKSSNIGSIKIAERLGAERLISGLKLFGFGSKTGIDLPGESAGLLRGTSDWSSWSLPSISFGQEVAITPVQLVTALSAFANGGYIIRPKIVKAYYRNGRLEKTLPTKVIRRAISEKTAHAITKMMVSVVKHGTGKRAAVPGFTVAGKTGTAQKADPGGGGYSKDKFIASFAGFFPAEKPRLAIVVIVDEPEKTIWGGSVAAPAFSEIAIRSARILRIPGTETEVYEIDWKKMMGGSVAEDKAQEKKEFSATASVNSPEQDGA</sequence>
<reference evidence="6" key="1">
    <citation type="submission" date="2018-06" db="EMBL/GenBank/DDBJ databases">
        <authorList>
            <person name="Zhirakovskaya E."/>
        </authorList>
    </citation>
    <scope>NUCLEOTIDE SEQUENCE</scope>
</reference>
<comment type="subcellular location">
    <subcellularLocation>
        <location evidence="1">Membrane</location>
    </subcellularLocation>
</comment>
<keyword evidence="2" id="KW-0472">Membrane</keyword>
<dbReference type="PANTHER" id="PTHR30627">
    <property type="entry name" value="PEPTIDOGLYCAN D,D-TRANSPEPTIDASE"/>
    <property type="match status" value="1"/>
</dbReference>
<feature type="compositionally biased region" description="Basic and acidic residues" evidence="3">
    <location>
        <begin position="608"/>
        <end position="618"/>
    </location>
</feature>
<proteinExistence type="predicted"/>